<accession>A0A1F7YYS2</accession>
<dbReference type="PRINTS" id="PR00813">
    <property type="entry name" value="BCTERIALGSPG"/>
</dbReference>
<dbReference type="InterPro" id="IPR012902">
    <property type="entry name" value="N_methyl_site"/>
</dbReference>
<sequence>MRKGFTLLEVLVVIVIIIIVFSAMAFALGGSRQQARDERRKADLALIASGLEKYRADCGVYPTAAYYNAVTTGANLVGNGSTPACTSASVYMDNKPGDPESPSRIYSYNLLSSASYALCASLDNVSSAMDTSNCASCGIACNYITTNP</sequence>
<dbReference type="Gene3D" id="3.30.700.10">
    <property type="entry name" value="Glycoprotein, Type 4 Pilin"/>
    <property type="match status" value="1"/>
</dbReference>
<dbReference type="PROSITE" id="PS00409">
    <property type="entry name" value="PROKAR_NTER_METHYL"/>
    <property type="match status" value="1"/>
</dbReference>
<dbReference type="NCBIfam" id="TIGR02532">
    <property type="entry name" value="IV_pilin_GFxxxE"/>
    <property type="match status" value="1"/>
</dbReference>
<organism evidence="3 4">
    <name type="scientific">Candidatus Woesebacteria bacterium RIFCSPHIGHO2_01_FULL_44_21</name>
    <dbReference type="NCBI Taxonomy" id="1802503"/>
    <lineage>
        <taxon>Bacteria</taxon>
        <taxon>Candidatus Woeseibacteriota</taxon>
    </lineage>
</organism>
<dbReference type="EMBL" id="MGGP01000014">
    <property type="protein sequence ID" value="OGM32513.1"/>
    <property type="molecule type" value="Genomic_DNA"/>
</dbReference>
<evidence type="ECO:0000313" key="3">
    <source>
        <dbReference type="EMBL" id="OGM32513.1"/>
    </source>
</evidence>
<evidence type="ECO:0000313" key="4">
    <source>
        <dbReference type="Proteomes" id="UP000178870"/>
    </source>
</evidence>
<proteinExistence type="predicted"/>
<keyword evidence="2" id="KW-0472">Membrane</keyword>
<dbReference type="InterPro" id="IPR000983">
    <property type="entry name" value="Bac_GSPG_pilin"/>
</dbReference>
<dbReference type="Proteomes" id="UP000178870">
    <property type="component" value="Unassembled WGS sequence"/>
</dbReference>
<keyword evidence="2" id="KW-1133">Transmembrane helix</keyword>
<dbReference type="AlphaFoldDB" id="A0A1F7YYS2"/>
<comment type="caution">
    <text evidence="3">The sequence shown here is derived from an EMBL/GenBank/DDBJ whole genome shotgun (WGS) entry which is preliminary data.</text>
</comment>
<evidence type="ECO:0008006" key="5">
    <source>
        <dbReference type="Google" id="ProtNLM"/>
    </source>
</evidence>
<name>A0A1F7YYS2_9BACT</name>
<dbReference type="SUPFAM" id="SSF54523">
    <property type="entry name" value="Pili subunits"/>
    <property type="match status" value="1"/>
</dbReference>
<feature type="transmembrane region" description="Helical" evidence="2">
    <location>
        <begin position="6"/>
        <end position="30"/>
    </location>
</feature>
<protein>
    <recommendedName>
        <fullName evidence="5">Type II secretion system protein GspG C-terminal domain-containing protein</fullName>
    </recommendedName>
</protein>
<keyword evidence="1" id="KW-0488">Methylation</keyword>
<dbReference type="Pfam" id="PF07963">
    <property type="entry name" value="N_methyl"/>
    <property type="match status" value="1"/>
</dbReference>
<dbReference type="GO" id="GO:0015627">
    <property type="term" value="C:type II protein secretion system complex"/>
    <property type="evidence" value="ECO:0007669"/>
    <property type="project" value="InterPro"/>
</dbReference>
<keyword evidence="2" id="KW-0812">Transmembrane</keyword>
<evidence type="ECO:0000256" key="2">
    <source>
        <dbReference type="SAM" id="Phobius"/>
    </source>
</evidence>
<evidence type="ECO:0000256" key="1">
    <source>
        <dbReference type="ARBA" id="ARBA00022481"/>
    </source>
</evidence>
<gene>
    <name evidence="3" type="ORF">A2803_03560</name>
</gene>
<dbReference type="GO" id="GO:0015628">
    <property type="term" value="P:protein secretion by the type II secretion system"/>
    <property type="evidence" value="ECO:0007669"/>
    <property type="project" value="InterPro"/>
</dbReference>
<dbReference type="InterPro" id="IPR045584">
    <property type="entry name" value="Pilin-like"/>
</dbReference>
<reference evidence="3 4" key="1">
    <citation type="journal article" date="2016" name="Nat. Commun.">
        <title>Thousands of microbial genomes shed light on interconnected biogeochemical processes in an aquifer system.</title>
        <authorList>
            <person name="Anantharaman K."/>
            <person name="Brown C.T."/>
            <person name="Hug L.A."/>
            <person name="Sharon I."/>
            <person name="Castelle C.J."/>
            <person name="Probst A.J."/>
            <person name="Thomas B.C."/>
            <person name="Singh A."/>
            <person name="Wilkins M.J."/>
            <person name="Karaoz U."/>
            <person name="Brodie E.L."/>
            <person name="Williams K.H."/>
            <person name="Hubbard S.S."/>
            <person name="Banfield J.F."/>
        </authorList>
    </citation>
    <scope>NUCLEOTIDE SEQUENCE [LARGE SCALE GENOMIC DNA]</scope>
</reference>